<dbReference type="InterPro" id="IPR024752">
    <property type="entry name" value="Myb/SANT-like_dom"/>
</dbReference>
<proteinExistence type="predicted"/>
<accession>A0ABD1B4H2</accession>
<name>A0ABD1B4H2_CARAN</name>
<dbReference type="AlphaFoldDB" id="A0ABD1B4H2"/>
<organism evidence="2 3">
    <name type="scientific">Cardamine amara subsp. amara</name>
    <dbReference type="NCBI Taxonomy" id="228776"/>
    <lineage>
        <taxon>Eukaryota</taxon>
        <taxon>Viridiplantae</taxon>
        <taxon>Streptophyta</taxon>
        <taxon>Embryophyta</taxon>
        <taxon>Tracheophyta</taxon>
        <taxon>Spermatophyta</taxon>
        <taxon>Magnoliopsida</taxon>
        <taxon>eudicotyledons</taxon>
        <taxon>Gunneridae</taxon>
        <taxon>Pentapetalae</taxon>
        <taxon>rosids</taxon>
        <taxon>malvids</taxon>
        <taxon>Brassicales</taxon>
        <taxon>Brassicaceae</taxon>
        <taxon>Cardamineae</taxon>
        <taxon>Cardamine</taxon>
    </lineage>
</organism>
<dbReference type="PANTHER" id="PTHR31704">
    <property type="entry name" value="MYB/SANT-LIKE DNA-BINDING DOMAIN PROTEIN-RELATED"/>
    <property type="match status" value="1"/>
</dbReference>
<dbReference type="Proteomes" id="UP001558713">
    <property type="component" value="Unassembled WGS sequence"/>
</dbReference>
<reference evidence="2 3" key="1">
    <citation type="submission" date="2024-04" db="EMBL/GenBank/DDBJ databases">
        <title>Genome assembly C_amara_ONT_v2.</title>
        <authorList>
            <person name="Yant L."/>
            <person name="Moore C."/>
            <person name="Slenker M."/>
        </authorList>
    </citation>
    <scope>NUCLEOTIDE SEQUENCE [LARGE SCALE GENOMIC DNA]</scope>
    <source>
        <tissue evidence="2">Leaf</tissue>
    </source>
</reference>
<feature type="domain" description="Myb/SANT-like" evidence="1">
    <location>
        <begin position="15"/>
        <end position="75"/>
    </location>
</feature>
<dbReference type="Pfam" id="PF12776">
    <property type="entry name" value="Myb_DNA-bind_3"/>
    <property type="match status" value="1"/>
</dbReference>
<dbReference type="PANTHER" id="PTHR31704:SF43">
    <property type="entry name" value="HEAT SHOCK PROTEIN"/>
    <property type="match status" value="1"/>
</dbReference>
<comment type="caution">
    <text evidence="2">The sequence shown here is derived from an EMBL/GenBank/DDBJ whole genome shotgun (WGS) entry which is preliminary data.</text>
</comment>
<gene>
    <name evidence="2" type="ORF">V5N11_029226</name>
</gene>
<evidence type="ECO:0000313" key="2">
    <source>
        <dbReference type="EMBL" id="KAL1213860.1"/>
    </source>
</evidence>
<evidence type="ECO:0000313" key="3">
    <source>
        <dbReference type="Proteomes" id="UP001558713"/>
    </source>
</evidence>
<keyword evidence="3" id="KW-1185">Reference proteome</keyword>
<dbReference type="EMBL" id="JBANAX010000329">
    <property type="protein sequence ID" value="KAL1213860.1"/>
    <property type="molecule type" value="Genomic_DNA"/>
</dbReference>
<evidence type="ECO:0000259" key="1">
    <source>
        <dbReference type="Pfam" id="PF12776"/>
    </source>
</evidence>
<sequence length="75" mass="8863">MNNYTLKNSTAICRESMVEKFNHAFNMNISYGFFKNKLDEFKKKNYKRWKTLMNSTGISVDSATSMIYASDAWWN</sequence>
<protein>
    <recommendedName>
        <fullName evidence="1">Myb/SANT-like domain-containing protein</fullName>
    </recommendedName>
</protein>